<evidence type="ECO:0000256" key="4">
    <source>
        <dbReference type="ARBA" id="ARBA00023004"/>
    </source>
</evidence>
<dbReference type="PANTHER" id="PTHR43396:SF3">
    <property type="entry name" value="FLAVOHEMOPROTEIN"/>
    <property type="match status" value="1"/>
</dbReference>
<dbReference type="AlphaFoldDB" id="A0A844B0Y1"/>
<dbReference type="OrthoDB" id="9801223at2"/>
<evidence type="ECO:0000313" key="7">
    <source>
        <dbReference type="EMBL" id="MRD46783.1"/>
    </source>
</evidence>
<sequence>MTPQQITLVQKSFADVKPIAGPAANLFYNRLFTLDPSLRKMFKGDLTAQGQMLMSMIGAAVMGLSNLEVLAPAVRKLGARHAGYGVRTEHYAVVGSALLWTLEQGLGSKFTPQVREAWTGAYELLSEVMQLGAMEEQPMLS</sequence>
<comment type="similarity">
    <text evidence="5">Belongs to the globin family.</text>
</comment>
<evidence type="ECO:0000256" key="5">
    <source>
        <dbReference type="RuleBase" id="RU000356"/>
    </source>
</evidence>
<keyword evidence="4" id="KW-0408">Iron</keyword>
<dbReference type="GO" id="GO:0071500">
    <property type="term" value="P:cellular response to nitrosative stress"/>
    <property type="evidence" value="ECO:0007669"/>
    <property type="project" value="TreeGrafter"/>
</dbReference>
<proteinExistence type="inferred from homology"/>
<dbReference type="InterPro" id="IPR012292">
    <property type="entry name" value="Globin/Proto"/>
</dbReference>
<dbReference type="PRINTS" id="PR01907">
    <property type="entry name" value="WORMGLOBIN"/>
</dbReference>
<dbReference type="EMBL" id="WJBU01000005">
    <property type="protein sequence ID" value="MRD46783.1"/>
    <property type="molecule type" value="Genomic_DNA"/>
</dbReference>
<keyword evidence="7" id="KW-0675">Receptor</keyword>
<dbReference type="InterPro" id="IPR000971">
    <property type="entry name" value="Globin"/>
</dbReference>
<dbReference type="Pfam" id="PF00042">
    <property type="entry name" value="Globin"/>
    <property type="match status" value="1"/>
</dbReference>
<protein>
    <submittedName>
        <fullName evidence="7">Hemin receptor</fullName>
    </submittedName>
</protein>
<dbReference type="GO" id="GO:0005344">
    <property type="term" value="F:oxygen carrier activity"/>
    <property type="evidence" value="ECO:0007669"/>
    <property type="project" value="UniProtKB-KW"/>
</dbReference>
<keyword evidence="5" id="KW-0813">Transport</keyword>
<keyword evidence="1 5" id="KW-0349">Heme</keyword>
<keyword evidence="8" id="KW-1185">Reference proteome</keyword>
<feature type="domain" description="Globin" evidence="6">
    <location>
        <begin position="1"/>
        <end position="134"/>
    </location>
</feature>
<keyword evidence="3" id="KW-0479">Metal-binding</keyword>
<accession>A0A844B0Y1</accession>
<dbReference type="InterPro" id="IPR009050">
    <property type="entry name" value="Globin-like_sf"/>
</dbReference>
<reference evidence="7 8" key="1">
    <citation type="submission" date="2019-11" db="EMBL/GenBank/DDBJ databases">
        <title>Caenimonas koreensis gen. nov., sp. nov., isolated from activated sludge.</title>
        <authorList>
            <person name="Seung H.R."/>
        </authorList>
    </citation>
    <scope>NUCLEOTIDE SEQUENCE [LARGE SCALE GENOMIC DNA]</scope>
    <source>
        <strain evidence="7 8">EMB320</strain>
    </source>
</reference>
<dbReference type="PROSITE" id="PS01033">
    <property type="entry name" value="GLOBIN"/>
    <property type="match status" value="1"/>
</dbReference>
<dbReference type="SUPFAM" id="SSF46458">
    <property type="entry name" value="Globin-like"/>
    <property type="match status" value="1"/>
</dbReference>
<dbReference type="GO" id="GO:0008941">
    <property type="term" value="F:nitric oxide dioxygenase NAD(P)H activity"/>
    <property type="evidence" value="ECO:0007669"/>
    <property type="project" value="TreeGrafter"/>
</dbReference>
<dbReference type="GO" id="GO:0020037">
    <property type="term" value="F:heme binding"/>
    <property type="evidence" value="ECO:0007669"/>
    <property type="project" value="InterPro"/>
</dbReference>
<organism evidence="7 8">
    <name type="scientific">Caenimonas koreensis DSM 17982</name>
    <dbReference type="NCBI Taxonomy" id="1121255"/>
    <lineage>
        <taxon>Bacteria</taxon>
        <taxon>Pseudomonadati</taxon>
        <taxon>Pseudomonadota</taxon>
        <taxon>Betaproteobacteria</taxon>
        <taxon>Burkholderiales</taxon>
        <taxon>Comamonadaceae</taxon>
        <taxon>Caenimonas</taxon>
    </lineage>
</organism>
<dbReference type="GO" id="GO:0071949">
    <property type="term" value="F:FAD binding"/>
    <property type="evidence" value="ECO:0007669"/>
    <property type="project" value="TreeGrafter"/>
</dbReference>
<keyword evidence="2 5" id="KW-0561">Oxygen transport</keyword>
<evidence type="ECO:0000256" key="1">
    <source>
        <dbReference type="ARBA" id="ARBA00022617"/>
    </source>
</evidence>
<dbReference type="GO" id="GO:0019825">
    <property type="term" value="F:oxygen binding"/>
    <property type="evidence" value="ECO:0007669"/>
    <property type="project" value="InterPro"/>
</dbReference>
<gene>
    <name evidence="7" type="ORF">GHT07_05820</name>
</gene>
<dbReference type="PANTHER" id="PTHR43396">
    <property type="entry name" value="FLAVOHEMOPROTEIN"/>
    <property type="match status" value="1"/>
</dbReference>
<evidence type="ECO:0000313" key="8">
    <source>
        <dbReference type="Proteomes" id="UP000487350"/>
    </source>
</evidence>
<name>A0A844B0Y1_9BURK</name>
<dbReference type="Proteomes" id="UP000487350">
    <property type="component" value="Unassembled WGS sequence"/>
</dbReference>
<dbReference type="GO" id="GO:0046872">
    <property type="term" value="F:metal ion binding"/>
    <property type="evidence" value="ECO:0007669"/>
    <property type="project" value="UniProtKB-KW"/>
</dbReference>
<dbReference type="Gene3D" id="1.10.490.10">
    <property type="entry name" value="Globins"/>
    <property type="match status" value="1"/>
</dbReference>
<evidence type="ECO:0000259" key="6">
    <source>
        <dbReference type="PROSITE" id="PS01033"/>
    </source>
</evidence>
<dbReference type="CDD" id="cd12131">
    <property type="entry name" value="HGbI-like"/>
    <property type="match status" value="1"/>
</dbReference>
<comment type="caution">
    <text evidence="7">The sequence shown here is derived from an EMBL/GenBank/DDBJ whole genome shotgun (WGS) entry which is preliminary data.</text>
</comment>
<dbReference type="RefSeq" id="WP_153584128.1">
    <property type="nucleotide sequence ID" value="NZ_WJBU01000005.1"/>
</dbReference>
<evidence type="ECO:0000256" key="2">
    <source>
        <dbReference type="ARBA" id="ARBA00022621"/>
    </source>
</evidence>
<dbReference type="GO" id="GO:0046210">
    <property type="term" value="P:nitric oxide catabolic process"/>
    <property type="evidence" value="ECO:0007669"/>
    <property type="project" value="TreeGrafter"/>
</dbReference>
<evidence type="ECO:0000256" key="3">
    <source>
        <dbReference type="ARBA" id="ARBA00022723"/>
    </source>
</evidence>